<dbReference type="EMBL" id="JXRA01000031">
    <property type="protein sequence ID" value="KIO77665.1"/>
    <property type="molecule type" value="Genomic_DNA"/>
</dbReference>
<accession>A0A0D0GNA3</accession>
<evidence type="ECO:0000313" key="1">
    <source>
        <dbReference type="EMBL" id="KIO77665.1"/>
    </source>
</evidence>
<protein>
    <recommendedName>
        <fullName evidence="3">Lipocalin-like domain-containing protein</fullName>
    </recommendedName>
</protein>
<gene>
    <name evidence="1" type="ORF">TH53_08485</name>
</gene>
<dbReference type="AlphaFoldDB" id="A0A0D0GNA3"/>
<dbReference type="RefSeq" id="WP_041880652.1">
    <property type="nucleotide sequence ID" value="NZ_CP157278.1"/>
</dbReference>
<sequence length="157" mass="17755">MKFQLLLLAGLTSLAACKDQSEKTALSSTALTNQSINGTWKLISSKVTTGTKTEVTYPVKGQEMIKSFNGTHFSFFNHDLAKGKVPNPVYNSGAGTYILKGDQYQEHLEYCNHRDWENRDFKFTLTLKNDTIIQKGIEKIDSLNINQEIVEIYSRLK</sequence>
<dbReference type="STRING" id="1503925.TH53_08485"/>
<keyword evidence="2" id="KW-1185">Reference proteome</keyword>
<dbReference type="PROSITE" id="PS51257">
    <property type="entry name" value="PROKAR_LIPOPROTEIN"/>
    <property type="match status" value="1"/>
</dbReference>
<reference evidence="1 2" key="1">
    <citation type="submission" date="2015-01" db="EMBL/GenBank/DDBJ databases">
        <title>Draft genome sequence of Pedobacter sp. NL19 isolated from sludge of an effluent treatment pond in an abandoned uranium mine.</title>
        <authorList>
            <person name="Santos T."/>
            <person name="Caetano T."/>
            <person name="Covas C."/>
            <person name="Cruz A."/>
            <person name="Mendo S."/>
        </authorList>
    </citation>
    <scope>NUCLEOTIDE SEQUENCE [LARGE SCALE GENOMIC DNA]</scope>
    <source>
        <strain evidence="1 2">NL19</strain>
    </source>
</reference>
<proteinExistence type="predicted"/>
<comment type="caution">
    <text evidence="1">The sequence shown here is derived from an EMBL/GenBank/DDBJ whole genome shotgun (WGS) entry which is preliminary data.</text>
</comment>
<name>A0A0D0GNA3_9SPHI</name>
<organism evidence="1 2">
    <name type="scientific">Pedobacter lusitanus</name>
    <dbReference type="NCBI Taxonomy" id="1503925"/>
    <lineage>
        <taxon>Bacteria</taxon>
        <taxon>Pseudomonadati</taxon>
        <taxon>Bacteroidota</taxon>
        <taxon>Sphingobacteriia</taxon>
        <taxon>Sphingobacteriales</taxon>
        <taxon>Sphingobacteriaceae</taxon>
        <taxon>Pedobacter</taxon>
    </lineage>
</organism>
<evidence type="ECO:0008006" key="3">
    <source>
        <dbReference type="Google" id="ProtNLM"/>
    </source>
</evidence>
<dbReference type="Proteomes" id="UP000032049">
    <property type="component" value="Unassembled WGS sequence"/>
</dbReference>
<dbReference type="OrthoDB" id="1493972at2"/>
<evidence type="ECO:0000313" key="2">
    <source>
        <dbReference type="Proteomes" id="UP000032049"/>
    </source>
</evidence>